<gene>
    <name evidence="5" type="ORF">UPYG_G00091120</name>
</gene>
<dbReference type="InterPro" id="IPR000980">
    <property type="entry name" value="SH2"/>
</dbReference>
<dbReference type="PROSITE" id="PS50001">
    <property type="entry name" value="SH2"/>
    <property type="match status" value="1"/>
</dbReference>
<evidence type="ECO:0000259" key="4">
    <source>
        <dbReference type="PROSITE" id="PS50001"/>
    </source>
</evidence>
<evidence type="ECO:0000313" key="5">
    <source>
        <dbReference type="EMBL" id="KAL1007749.1"/>
    </source>
</evidence>
<accession>A0ABD0XFW5</accession>
<protein>
    <recommendedName>
        <fullName evidence="4">SH2 domain-containing protein</fullName>
    </recommendedName>
</protein>
<proteinExistence type="predicted"/>
<evidence type="ECO:0000256" key="2">
    <source>
        <dbReference type="PROSITE-ProRule" id="PRU00191"/>
    </source>
</evidence>
<feature type="region of interest" description="Disordered" evidence="3">
    <location>
        <begin position="350"/>
        <end position="382"/>
    </location>
</feature>
<dbReference type="InterPro" id="IPR036860">
    <property type="entry name" value="SH2_dom_sf"/>
</dbReference>
<feature type="region of interest" description="Disordered" evidence="3">
    <location>
        <begin position="160"/>
        <end position="194"/>
    </location>
</feature>
<organism evidence="5 6">
    <name type="scientific">Umbra pygmaea</name>
    <name type="common">Eastern mudminnow</name>
    <dbReference type="NCBI Taxonomy" id="75934"/>
    <lineage>
        <taxon>Eukaryota</taxon>
        <taxon>Metazoa</taxon>
        <taxon>Chordata</taxon>
        <taxon>Craniata</taxon>
        <taxon>Vertebrata</taxon>
        <taxon>Euteleostomi</taxon>
        <taxon>Actinopterygii</taxon>
        <taxon>Neopterygii</taxon>
        <taxon>Teleostei</taxon>
        <taxon>Protacanthopterygii</taxon>
        <taxon>Esociformes</taxon>
        <taxon>Umbridae</taxon>
        <taxon>Umbra</taxon>
    </lineage>
</organism>
<dbReference type="Proteomes" id="UP001557470">
    <property type="component" value="Unassembled WGS sequence"/>
</dbReference>
<feature type="domain" description="SH2" evidence="4">
    <location>
        <begin position="37"/>
        <end position="113"/>
    </location>
</feature>
<keyword evidence="6" id="KW-1185">Reference proteome</keyword>
<sequence length="519" mass="58747">MEPPAGGVEGGEQLVQTWFTHTQAPLLLLQNGQFPDWFQGFSTRSQAEQQLKDKPLGCFLIRLSEKTIGYILSYRGQDRCRHFVINQDQAGQYIISGDDQLHSSLRDLIDHYRVTPIQPFGECLSSTCNQCTSGELYDVIQVGVKFQALRNYWDMQNKHCNGRSDRTQRSDHHRQSDPYRQSDHTQQSDHHHESWNLKEMWKPPTMPPMLPLKPRKLTSTVSTGRMFVPQRAVPPVPRRSLPLTHSLSGTMSAKSSTQTLYALTHHNLNNTTSRSQTLYALTQRDQIKTTSHSQTQYAEIHTIQNKVESLNQGTFPGSKDNTDPKYGDSRNNTSLAAGAVLYSQLTLSDGRSFSQPRLDDTMEEEGDYSFTTPSSYSPSSSKRVTCHTYSFQDSREPPGSNLDQLSTNPLHYASVGLCLGKESPLGPQVQRKEEGGWGPNIKAQQEDTMYAKVPQTPHLFADNTYEQIPGDGGLKGTQRSSAAQQWNTYETLEDLKSQESPRCIKNIPWRKLFPEYKKK</sequence>
<evidence type="ECO:0000256" key="3">
    <source>
        <dbReference type="SAM" id="MobiDB-lite"/>
    </source>
</evidence>
<evidence type="ECO:0000256" key="1">
    <source>
        <dbReference type="ARBA" id="ARBA00022999"/>
    </source>
</evidence>
<evidence type="ECO:0000313" key="6">
    <source>
        <dbReference type="Proteomes" id="UP001557470"/>
    </source>
</evidence>
<dbReference type="SMART" id="SM00252">
    <property type="entry name" value="SH2"/>
    <property type="match status" value="1"/>
</dbReference>
<reference evidence="5 6" key="1">
    <citation type="submission" date="2024-06" db="EMBL/GenBank/DDBJ databases">
        <authorList>
            <person name="Pan Q."/>
            <person name="Wen M."/>
            <person name="Jouanno E."/>
            <person name="Zahm M."/>
            <person name="Klopp C."/>
            <person name="Cabau C."/>
            <person name="Louis A."/>
            <person name="Berthelot C."/>
            <person name="Parey E."/>
            <person name="Roest Crollius H."/>
            <person name="Montfort J."/>
            <person name="Robinson-Rechavi M."/>
            <person name="Bouchez O."/>
            <person name="Lampietro C."/>
            <person name="Lopez Roques C."/>
            <person name="Donnadieu C."/>
            <person name="Postlethwait J."/>
            <person name="Bobe J."/>
            <person name="Verreycken H."/>
            <person name="Guiguen Y."/>
        </authorList>
    </citation>
    <scope>NUCLEOTIDE SEQUENCE [LARGE SCALE GENOMIC DNA]</scope>
    <source>
        <strain evidence="5">Up_M1</strain>
        <tissue evidence="5">Testis</tissue>
    </source>
</reference>
<dbReference type="PANTHER" id="PTHR14388">
    <property type="entry name" value="T CELL-SPECIFIC ADAPTER PROTEIN TSAD"/>
    <property type="match status" value="1"/>
</dbReference>
<keyword evidence="1 2" id="KW-0727">SH2 domain</keyword>
<comment type="caution">
    <text evidence="5">The sequence shown here is derived from an EMBL/GenBank/DDBJ whole genome shotgun (WGS) entry which is preliminary data.</text>
</comment>
<dbReference type="SUPFAM" id="SSF55550">
    <property type="entry name" value="SH2 domain"/>
    <property type="match status" value="1"/>
</dbReference>
<dbReference type="PANTHER" id="PTHR14388:SF6">
    <property type="entry name" value="SH2 DOMAIN-CONTAINING PROTEIN 7"/>
    <property type="match status" value="1"/>
</dbReference>
<dbReference type="EMBL" id="JAGEUA010000002">
    <property type="protein sequence ID" value="KAL1007749.1"/>
    <property type="molecule type" value="Genomic_DNA"/>
</dbReference>
<feature type="region of interest" description="Disordered" evidence="3">
    <location>
        <begin position="308"/>
        <end position="332"/>
    </location>
</feature>
<dbReference type="Gene3D" id="3.30.505.10">
    <property type="entry name" value="SH2 domain"/>
    <property type="match status" value="1"/>
</dbReference>
<feature type="compositionally biased region" description="Basic and acidic residues" evidence="3">
    <location>
        <begin position="162"/>
        <end position="194"/>
    </location>
</feature>
<dbReference type="AlphaFoldDB" id="A0ABD0XFW5"/>
<feature type="compositionally biased region" description="Low complexity" evidence="3">
    <location>
        <begin position="368"/>
        <end position="381"/>
    </location>
</feature>
<dbReference type="Pfam" id="PF00017">
    <property type="entry name" value="SH2"/>
    <property type="match status" value="1"/>
</dbReference>
<name>A0ABD0XFW5_UMBPY</name>